<keyword evidence="8" id="KW-1185">Reference proteome</keyword>
<dbReference type="Pfam" id="PF00389">
    <property type="entry name" value="2-Hacid_dh"/>
    <property type="match status" value="1"/>
</dbReference>
<dbReference type="InterPro" id="IPR006139">
    <property type="entry name" value="D-isomer_2_OHA_DH_cat_dom"/>
</dbReference>
<dbReference type="InterPro" id="IPR006140">
    <property type="entry name" value="D-isomer_DH_NAD-bd"/>
</dbReference>
<dbReference type="SUPFAM" id="SSF51735">
    <property type="entry name" value="NAD(P)-binding Rossmann-fold domains"/>
    <property type="match status" value="1"/>
</dbReference>
<dbReference type="GO" id="GO:0016616">
    <property type="term" value="F:oxidoreductase activity, acting on the CH-OH group of donors, NAD or NADP as acceptor"/>
    <property type="evidence" value="ECO:0007669"/>
    <property type="project" value="InterPro"/>
</dbReference>
<dbReference type="OrthoDB" id="9793626at2"/>
<dbReference type="PROSITE" id="PS00065">
    <property type="entry name" value="D_2_HYDROXYACID_DH_1"/>
    <property type="match status" value="1"/>
</dbReference>
<feature type="domain" description="D-isomer specific 2-hydroxyacid dehydrogenase catalytic" evidence="5">
    <location>
        <begin position="45"/>
        <end position="293"/>
    </location>
</feature>
<reference evidence="8" key="1">
    <citation type="submission" date="2016-06" db="EMBL/GenBank/DDBJ databases">
        <authorList>
            <person name="Varghese N."/>
            <person name="Submissions Spin"/>
        </authorList>
    </citation>
    <scope>NUCLEOTIDE SEQUENCE [LARGE SCALE GENOMIC DNA]</scope>
    <source>
        <strain evidence="8">DSM 43909</strain>
    </source>
</reference>
<dbReference type="EMBL" id="LT607411">
    <property type="protein sequence ID" value="SCF02256.1"/>
    <property type="molecule type" value="Genomic_DNA"/>
</dbReference>
<evidence type="ECO:0000259" key="6">
    <source>
        <dbReference type="Pfam" id="PF02826"/>
    </source>
</evidence>
<dbReference type="GO" id="GO:0051287">
    <property type="term" value="F:NAD binding"/>
    <property type="evidence" value="ECO:0007669"/>
    <property type="project" value="InterPro"/>
</dbReference>
<dbReference type="SUPFAM" id="SSF52283">
    <property type="entry name" value="Formate/glycerate dehydrogenase catalytic domain-like"/>
    <property type="match status" value="1"/>
</dbReference>
<evidence type="ECO:0000259" key="5">
    <source>
        <dbReference type="Pfam" id="PF00389"/>
    </source>
</evidence>
<evidence type="ECO:0000313" key="7">
    <source>
        <dbReference type="EMBL" id="SCF02256.1"/>
    </source>
</evidence>
<gene>
    <name evidence="7" type="ORF">GA0074695_2922</name>
</gene>
<comment type="similarity">
    <text evidence="1 4">Belongs to the D-isomer specific 2-hydroxyacid dehydrogenase family.</text>
</comment>
<proteinExistence type="inferred from homology"/>
<keyword evidence="2 4" id="KW-0560">Oxidoreductase</keyword>
<dbReference type="Pfam" id="PF02826">
    <property type="entry name" value="2-Hacid_dh_C"/>
    <property type="match status" value="1"/>
</dbReference>
<evidence type="ECO:0000313" key="8">
    <source>
        <dbReference type="Proteomes" id="UP000198242"/>
    </source>
</evidence>
<dbReference type="RefSeq" id="WP_089006740.1">
    <property type="nucleotide sequence ID" value="NZ_LT607411.1"/>
</dbReference>
<evidence type="ECO:0000256" key="2">
    <source>
        <dbReference type="ARBA" id="ARBA00023002"/>
    </source>
</evidence>
<dbReference type="Gene3D" id="3.40.50.720">
    <property type="entry name" value="NAD(P)-binding Rossmann-like Domain"/>
    <property type="match status" value="2"/>
</dbReference>
<dbReference type="InterPro" id="IPR036291">
    <property type="entry name" value="NAD(P)-bd_dom_sf"/>
</dbReference>
<protein>
    <submittedName>
        <fullName evidence="7">Glycerate dehydrogenase</fullName>
    </submittedName>
</protein>
<sequence>MTRTTFHQITVAPGVWPSAHLLDRLRPLAGQQPLVLGDWPAPGSAMLRSIGRTDALLAGWKDRLDAGRLAQMPRLRYIGLRATSTDRVDLRYTAEHGITVAPIHGYGDVGTVEFVVEQLLRHARHGGATRGELAGKRLGIVGYGNVGAAVGRVAMALGMQVVFHTPTARPGPPDGPQWECLPDLLATADYVSFHSPAYRHVVGLDELRLIASDALVVMTTLGLPTADGDFQTWQMSRTGPVVLDLCAADALPDAIAGLPGVHIHDLYAARTAESVRRAETQLLANLVANLAAPDPQTQ</sequence>
<keyword evidence="3" id="KW-0520">NAD</keyword>
<evidence type="ECO:0000256" key="1">
    <source>
        <dbReference type="ARBA" id="ARBA00005854"/>
    </source>
</evidence>
<evidence type="ECO:0000256" key="4">
    <source>
        <dbReference type="RuleBase" id="RU003719"/>
    </source>
</evidence>
<organism evidence="7 8">
    <name type="scientific">Micromonospora viridifaciens</name>
    <dbReference type="NCBI Taxonomy" id="1881"/>
    <lineage>
        <taxon>Bacteria</taxon>
        <taxon>Bacillati</taxon>
        <taxon>Actinomycetota</taxon>
        <taxon>Actinomycetes</taxon>
        <taxon>Micromonosporales</taxon>
        <taxon>Micromonosporaceae</taxon>
        <taxon>Micromonospora</taxon>
    </lineage>
</organism>
<dbReference type="PANTHER" id="PTHR43761:SF1">
    <property type="entry name" value="D-ISOMER SPECIFIC 2-HYDROXYACID DEHYDROGENASE CATALYTIC DOMAIN-CONTAINING PROTEIN-RELATED"/>
    <property type="match status" value="1"/>
</dbReference>
<dbReference type="AlphaFoldDB" id="A0A1C4X1D9"/>
<feature type="domain" description="D-isomer specific 2-hydroxyacid dehydrogenase NAD-binding" evidence="6">
    <location>
        <begin position="129"/>
        <end position="218"/>
    </location>
</feature>
<dbReference type="PANTHER" id="PTHR43761">
    <property type="entry name" value="D-ISOMER SPECIFIC 2-HYDROXYACID DEHYDROGENASE FAMILY PROTEIN (AFU_ORTHOLOGUE AFUA_1G13630)"/>
    <property type="match status" value="1"/>
</dbReference>
<evidence type="ECO:0000256" key="3">
    <source>
        <dbReference type="ARBA" id="ARBA00023027"/>
    </source>
</evidence>
<dbReference type="InterPro" id="IPR050418">
    <property type="entry name" value="D-iso_2-hydroxyacid_DH_PdxB"/>
</dbReference>
<name>A0A1C4X1D9_MICVI</name>
<accession>A0A1C4X1D9</accession>
<dbReference type="InterPro" id="IPR029752">
    <property type="entry name" value="D-isomer_DH_CS1"/>
</dbReference>
<dbReference type="Proteomes" id="UP000198242">
    <property type="component" value="Chromosome I"/>
</dbReference>